<dbReference type="CDD" id="cd01309">
    <property type="entry name" value="Met_dep_hydrolase_C"/>
    <property type="match status" value="1"/>
</dbReference>
<reference evidence="3" key="1">
    <citation type="submission" date="2017-11" db="EMBL/GenBank/DDBJ databases">
        <title>The complete genome sequence of Sphingopyxis pomeranensis sp. nov. strain WS5A3p.</title>
        <authorList>
            <person name="Kaminski M.A."/>
        </authorList>
    </citation>
    <scope>NUCLEOTIDE SEQUENCE [LARGE SCALE GENOMIC DNA]</scope>
    <source>
        <strain evidence="3">WS5A3p</strain>
    </source>
</reference>
<dbReference type="InterPro" id="IPR051781">
    <property type="entry name" value="Metallo-dep_Hydrolase"/>
</dbReference>
<evidence type="ECO:0000259" key="1">
    <source>
        <dbReference type="Pfam" id="PF01979"/>
    </source>
</evidence>
<dbReference type="EMBL" id="PHFW01000002">
    <property type="protein sequence ID" value="PQM28197.1"/>
    <property type="molecule type" value="Genomic_DNA"/>
</dbReference>
<feature type="domain" description="Amidohydrolase-related" evidence="1">
    <location>
        <begin position="104"/>
        <end position="452"/>
    </location>
</feature>
<dbReference type="RefSeq" id="WP_105998455.1">
    <property type="nucleotide sequence ID" value="NZ_CM009578.1"/>
</dbReference>
<dbReference type="InterPro" id="IPR006680">
    <property type="entry name" value="Amidohydro-rel"/>
</dbReference>
<dbReference type="Gene3D" id="2.30.40.10">
    <property type="entry name" value="Urease, subunit C, domain 1"/>
    <property type="match status" value="1"/>
</dbReference>
<dbReference type="GO" id="GO:0016810">
    <property type="term" value="F:hydrolase activity, acting on carbon-nitrogen (but not peptide) bonds"/>
    <property type="evidence" value="ECO:0007669"/>
    <property type="project" value="InterPro"/>
</dbReference>
<dbReference type="Gene3D" id="3.20.20.140">
    <property type="entry name" value="Metal-dependent hydrolases"/>
    <property type="match status" value="1"/>
</dbReference>
<keyword evidence="2" id="KW-0378">Hydrolase</keyword>
<gene>
    <name evidence="2" type="ORF">CVO77_06725</name>
</gene>
<accession>A0A2S8B766</accession>
<dbReference type="SUPFAM" id="SSF51338">
    <property type="entry name" value="Composite domain of metallo-dependent hydrolases"/>
    <property type="match status" value="1"/>
</dbReference>
<comment type="caution">
    <text evidence="2">The sequence shown here is derived from an EMBL/GenBank/DDBJ whole genome shotgun (WGS) entry which is preliminary data.</text>
</comment>
<proteinExistence type="predicted"/>
<dbReference type="PANTHER" id="PTHR43135">
    <property type="entry name" value="ALPHA-D-RIBOSE 1-METHYLPHOSPHONATE 5-TRIPHOSPHATE DIPHOSPHATASE"/>
    <property type="match status" value="1"/>
</dbReference>
<organism evidence="2 3">
    <name type="scientific">Sphingopyxis lindanitolerans</name>
    <dbReference type="NCBI Taxonomy" id="2054227"/>
    <lineage>
        <taxon>Bacteria</taxon>
        <taxon>Pseudomonadati</taxon>
        <taxon>Pseudomonadota</taxon>
        <taxon>Alphaproteobacteria</taxon>
        <taxon>Sphingomonadales</taxon>
        <taxon>Sphingomonadaceae</taxon>
        <taxon>Sphingopyxis</taxon>
    </lineage>
</organism>
<dbReference type="PANTHER" id="PTHR43135:SF3">
    <property type="entry name" value="ALPHA-D-RIBOSE 1-METHYLPHOSPHONATE 5-TRIPHOSPHATE DIPHOSPHATASE"/>
    <property type="match status" value="1"/>
</dbReference>
<dbReference type="InterPro" id="IPR032466">
    <property type="entry name" value="Metal_Hydrolase"/>
</dbReference>
<dbReference type="SUPFAM" id="SSF51556">
    <property type="entry name" value="Metallo-dependent hydrolases"/>
    <property type="match status" value="1"/>
</dbReference>
<name>A0A2S8B766_9SPHN</name>
<dbReference type="OrthoDB" id="9802793at2"/>
<evidence type="ECO:0000313" key="2">
    <source>
        <dbReference type="EMBL" id="PQM28197.1"/>
    </source>
</evidence>
<dbReference type="Proteomes" id="UP000238954">
    <property type="component" value="Chromosome"/>
</dbReference>
<keyword evidence="3" id="KW-1185">Reference proteome</keyword>
<dbReference type="Pfam" id="PF01979">
    <property type="entry name" value="Amidohydro_1"/>
    <property type="match status" value="1"/>
</dbReference>
<protein>
    <submittedName>
        <fullName evidence="2">Amidohydrolase</fullName>
    </submittedName>
</protein>
<evidence type="ECO:0000313" key="3">
    <source>
        <dbReference type="Proteomes" id="UP000238954"/>
    </source>
</evidence>
<dbReference type="AlphaFoldDB" id="A0A2S8B766"/>
<dbReference type="InterPro" id="IPR011059">
    <property type="entry name" value="Metal-dep_hydrolase_composite"/>
</dbReference>
<sequence length="480" mass="51048">MRQRMIEQGAGGFSIGRCAGALAAALLLVGAASDRAPSIKDPYSSTYRPLPSRTVMITGATLLDGRGQQIDGGSILLAGGKIVAVGRDIIAPADAEVIDGTGKWVTPGIIDVHSHVGNGPMPEVVGADSVNEFVGPVTAEVWVEHGVLVQDPAFSRAAAGGVTTQQILPGSGNLFGGRTAVLKTVPARTAQAMKFPGAPYGLKMACGEIPTMSYNAANHPYGTKGERPATRMGNFAIYRATWIKAQKYRAAWAAYDKAKAAGATGLVAPDRDLTLETLAGVLDGDIRVHMHCHRADEMAMVLSMAREFGYHVSAFHHAVEAYKIPDLLKKEGTCAAMWSDWWGYNMESYDGVQQNIGLVHRAGGCAMIHSDHSVTIQHLNQEGAKARAAAHRLGIDISKADAWTWMSYNPATALGIADRTGSLEPGKMADVVLWSGDPFSIYTHSEKVFVDGAIVYDRSNPASRWVSDFELGQSGAGDMK</sequence>